<dbReference type="InterPro" id="IPR039126">
    <property type="entry name" value="GGACT"/>
</dbReference>
<dbReference type="Gene3D" id="3.10.490.10">
    <property type="entry name" value="Gamma-glutamyl cyclotransferase-like"/>
    <property type="match status" value="1"/>
</dbReference>
<proteinExistence type="inferred from homology"/>
<dbReference type="InterPro" id="IPR036568">
    <property type="entry name" value="GGCT-like_sf"/>
</dbReference>
<dbReference type="PANTHER" id="PTHR12510">
    <property type="entry name" value="TROPONIN C-AKIN-1 PROTEIN"/>
    <property type="match status" value="1"/>
</dbReference>
<protein>
    <recommendedName>
        <fullName evidence="2">Gamma-glutamylcyclotransferase AIG2-like domain-containing protein</fullName>
    </recommendedName>
</protein>
<gene>
    <name evidence="3" type="ORF">ASZ90_000378</name>
</gene>
<dbReference type="EMBL" id="LNQE01000044">
    <property type="protein sequence ID" value="KUG29736.1"/>
    <property type="molecule type" value="Genomic_DNA"/>
</dbReference>
<evidence type="ECO:0000313" key="3">
    <source>
        <dbReference type="EMBL" id="KUG29736.1"/>
    </source>
</evidence>
<organism evidence="3">
    <name type="scientific">hydrocarbon metagenome</name>
    <dbReference type="NCBI Taxonomy" id="938273"/>
    <lineage>
        <taxon>unclassified sequences</taxon>
        <taxon>metagenomes</taxon>
        <taxon>ecological metagenomes</taxon>
    </lineage>
</organism>
<sequence>MAADGEATTLIFVYGTLRRGFGNHHLVRRAAFLGRGETAERLVMHVAGQVPFAHAAEAAYPIVGEVYAVDAATLAALDRLEDHPHWYVRTPATIRMEDGRDLTAQIYLCRRPEGRRAPGGDYAGLPGIL</sequence>
<feature type="domain" description="Gamma-glutamylcyclotransferase AIG2-like" evidence="2">
    <location>
        <begin position="11"/>
        <end position="122"/>
    </location>
</feature>
<comment type="similarity">
    <text evidence="1">Belongs to the gamma-glutamylcyclotransferase family.</text>
</comment>
<reference evidence="3" key="1">
    <citation type="journal article" date="2015" name="Proc. Natl. Acad. Sci. U.S.A.">
        <title>Networks of energetic and metabolic interactions define dynamics in microbial communities.</title>
        <authorList>
            <person name="Embree M."/>
            <person name="Liu J.K."/>
            <person name="Al-Bassam M.M."/>
            <person name="Zengler K."/>
        </authorList>
    </citation>
    <scope>NUCLEOTIDE SEQUENCE</scope>
</reference>
<dbReference type="Pfam" id="PF06094">
    <property type="entry name" value="GGACT"/>
    <property type="match status" value="1"/>
</dbReference>
<dbReference type="CDD" id="cd06661">
    <property type="entry name" value="GGCT_like"/>
    <property type="match status" value="1"/>
</dbReference>
<name>A0A0W8G9E0_9ZZZZ</name>
<dbReference type="GO" id="GO:0061929">
    <property type="term" value="F:gamma-glutamylaminecyclotransferase activity"/>
    <property type="evidence" value="ECO:0007669"/>
    <property type="project" value="InterPro"/>
</dbReference>
<dbReference type="GO" id="GO:0005829">
    <property type="term" value="C:cytosol"/>
    <property type="evidence" value="ECO:0007669"/>
    <property type="project" value="TreeGrafter"/>
</dbReference>
<dbReference type="PANTHER" id="PTHR12510:SF4">
    <property type="entry name" value="GAMMA-GLUTAMYLAMINECYCLOTRANSFERASE"/>
    <property type="match status" value="1"/>
</dbReference>
<evidence type="ECO:0000259" key="2">
    <source>
        <dbReference type="Pfam" id="PF06094"/>
    </source>
</evidence>
<comment type="caution">
    <text evidence="3">The sequence shown here is derived from an EMBL/GenBank/DDBJ whole genome shotgun (WGS) entry which is preliminary data.</text>
</comment>
<dbReference type="AlphaFoldDB" id="A0A0W8G9E0"/>
<dbReference type="SUPFAM" id="SSF110857">
    <property type="entry name" value="Gamma-glutamyl cyclotransferase-like"/>
    <property type="match status" value="1"/>
</dbReference>
<accession>A0A0W8G9E0</accession>
<dbReference type="InterPro" id="IPR009288">
    <property type="entry name" value="AIG2-like_dom"/>
</dbReference>
<evidence type="ECO:0000256" key="1">
    <source>
        <dbReference type="ARBA" id="ARBA00008861"/>
    </source>
</evidence>
<dbReference type="InterPro" id="IPR013024">
    <property type="entry name" value="GGCT-like"/>
</dbReference>